<reference evidence="1" key="1">
    <citation type="submission" date="2014-12" db="EMBL/GenBank/DDBJ databases">
        <title>Insight into the proteome of Arion vulgaris.</title>
        <authorList>
            <person name="Aradska J."/>
            <person name="Bulat T."/>
            <person name="Smidak R."/>
            <person name="Sarate P."/>
            <person name="Gangsoo J."/>
            <person name="Sialana F."/>
            <person name="Bilban M."/>
            <person name="Lubec G."/>
        </authorList>
    </citation>
    <scope>NUCLEOTIDE SEQUENCE</scope>
    <source>
        <tissue evidence="1">Skin</tissue>
    </source>
</reference>
<dbReference type="PANTHER" id="PTHR39297">
    <property type="entry name" value="CUB DOMAIN-CONTAINING PROTEIN"/>
    <property type="match status" value="1"/>
</dbReference>
<dbReference type="PANTHER" id="PTHR39297:SF1">
    <property type="entry name" value="CUB DOMAIN-CONTAINING PROTEIN"/>
    <property type="match status" value="1"/>
</dbReference>
<proteinExistence type="predicted"/>
<evidence type="ECO:0000313" key="1">
    <source>
        <dbReference type="EMBL" id="CEK54330.1"/>
    </source>
</evidence>
<sequence length="220" mass="25052">MQKNYFRPAGTGCSVMLMFVIYLVKGTWGVCPGNPNRSVRYVVIPEADYDRNYSSIATDGKQPLGFHKAIWHYNQDDTPCINITGVSTRRLEIMFETFPSSRLCVKVQNSQQECSDPGTGRHYVCKQSPADTVYLEFTCDSQCSENDVQFWYRIVPGVKADEDPEDHWCYDRNMDEYPENLKPFPSGIPYNPPDTTPGGADSRSASHIFLVIMIFSVRFL</sequence>
<organism evidence="1">
    <name type="scientific">Arion vulgaris</name>
    <dbReference type="NCBI Taxonomy" id="1028688"/>
    <lineage>
        <taxon>Eukaryota</taxon>
        <taxon>Metazoa</taxon>
        <taxon>Spiralia</taxon>
        <taxon>Lophotrochozoa</taxon>
        <taxon>Mollusca</taxon>
        <taxon>Gastropoda</taxon>
        <taxon>Heterobranchia</taxon>
        <taxon>Euthyneura</taxon>
        <taxon>Panpulmonata</taxon>
        <taxon>Eupulmonata</taxon>
        <taxon>Stylommatophora</taxon>
        <taxon>Helicina</taxon>
        <taxon>Arionoidea</taxon>
        <taxon>Arionidae</taxon>
        <taxon>Arion</taxon>
    </lineage>
</organism>
<dbReference type="AlphaFoldDB" id="A0A0B6YFL0"/>
<gene>
    <name evidence="1" type="primary">ORF22523</name>
</gene>
<dbReference type="EMBL" id="HACG01007465">
    <property type="protein sequence ID" value="CEK54330.1"/>
    <property type="molecule type" value="Transcribed_RNA"/>
</dbReference>
<protein>
    <submittedName>
        <fullName evidence="1">Uncharacterized protein</fullName>
    </submittedName>
</protein>
<accession>A0A0B6YFL0</accession>
<name>A0A0B6YFL0_9EUPU</name>